<dbReference type="RefSeq" id="XP_024578468.1">
    <property type="nucleotide sequence ID" value="XM_024727942.1"/>
</dbReference>
<protein>
    <submittedName>
        <fullName evidence="2">Uncharacterized protein</fullName>
    </submittedName>
</protein>
<evidence type="ECO:0000313" key="2">
    <source>
        <dbReference type="EMBL" id="CEG42099.1"/>
    </source>
</evidence>
<keyword evidence="3" id="KW-1185">Reference proteome</keyword>
<accession>A0A0N7L5Q1</accession>
<organism evidence="2 3">
    <name type="scientific">Plasmopara halstedii</name>
    <name type="common">Downy mildew of sunflower</name>
    <dbReference type="NCBI Taxonomy" id="4781"/>
    <lineage>
        <taxon>Eukaryota</taxon>
        <taxon>Sar</taxon>
        <taxon>Stramenopiles</taxon>
        <taxon>Oomycota</taxon>
        <taxon>Peronosporomycetes</taxon>
        <taxon>Peronosporales</taxon>
        <taxon>Peronosporaceae</taxon>
        <taxon>Plasmopara</taxon>
    </lineage>
</organism>
<feature type="region of interest" description="Disordered" evidence="1">
    <location>
        <begin position="18"/>
        <end position="37"/>
    </location>
</feature>
<reference evidence="3" key="1">
    <citation type="submission" date="2014-09" db="EMBL/GenBank/DDBJ databases">
        <authorList>
            <person name="Sharma Rahul"/>
            <person name="Thines Marco"/>
        </authorList>
    </citation>
    <scope>NUCLEOTIDE SEQUENCE [LARGE SCALE GENOMIC DNA]</scope>
</reference>
<evidence type="ECO:0000256" key="1">
    <source>
        <dbReference type="SAM" id="MobiDB-lite"/>
    </source>
</evidence>
<evidence type="ECO:0000313" key="3">
    <source>
        <dbReference type="Proteomes" id="UP000054928"/>
    </source>
</evidence>
<proteinExistence type="predicted"/>
<dbReference type="GeneID" id="36407458"/>
<sequence>MMIEIYEGEMCGTCEPLASIPSNPPRGSTGQSLEPEAGPRVCEVVRPHIAKESKGTSNLKSVSSVNIPLLYQALSSPLMNSLPHNVVLNGSAYNLLVCEYG</sequence>
<dbReference type="Proteomes" id="UP000054928">
    <property type="component" value="Unassembled WGS sequence"/>
</dbReference>
<name>A0A0N7L5Q1_PLAHL</name>
<dbReference type="AlphaFoldDB" id="A0A0N7L5Q1"/>
<dbReference type="EMBL" id="CCYD01000610">
    <property type="protein sequence ID" value="CEG42099.1"/>
    <property type="molecule type" value="Genomic_DNA"/>
</dbReference>